<protein>
    <recommendedName>
        <fullName evidence="4">Putative glucose-6-phosphate 1-epimerase</fullName>
        <ecNumber evidence="4">5.1.3.15</ecNumber>
    </recommendedName>
</protein>
<keyword evidence="3 4" id="KW-0413">Isomerase</keyword>
<evidence type="ECO:0000256" key="2">
    <source>
        <dbReference type="ARBA" id="ARBA00005866"/>
    </source>
</evidence>
<comment type="similarity">
    <text evidence="2 4">Belongs to the glucose-6-phosphate 1-epimerase family.</text>
</comment>
<evidence type="ECO:0000256" key="1">
    <source>
        <dbReference type="ARBA" id="ARBA00001096"/>
    </source>
</evidence>
<dbReference type="KEGG" id="dda:Dd703_1974"/>
<dbReference type="STRING" id="579405.Dd703_1974"/>
<keyword evidence="7" id="KW-1185">Reference proteome</keyword>
<feature type="active site" evidence="5">
    <location>
        <position position="264"/>
    </location>
</feature>
<dbReference type="SUPFAM" id="SSF74650">
    <property type="entry name" value="Galactose mutarotase-like"/>
    <property type="match status" value="1"/>
</dbReference>
<name>C6C5X3_MUSP7</name>
<dbReference type="Gene3D" id="2.70.98.10">
    <property type="match status" value="1"/>
</dbReference>
<dbReference type="EC" id="5.1.3.15" evidence="4"/>
<dbReference type="GO" id="GO:0030246">
    <property type="term" value="F:carbohydrate binding"/>
    <property type="evidence" value="ECO:0007669"/>
    <property type="project" value="UniProtKB-UniRule"/>
</dbReference>
<sequence length="290" mass="32193">MNDSIYSLPIIDTITAHISQRQLDQLPLIVVEHPKVRAAVALQGAHLLSWQPQGEAPVLWISENTPFEDGVAIRGGVPICFPWFGPVSQPNHGFGRLLPWEFTAHSEDEHGVTLSFTLRDTEQTRQAWPHEFTVIARFHLSQSECHMELEAHGNYSITSALHTYFQIGDIGKISVSGLGDTFIDKVNGGNTDVQQGDLVFTDRTDRIYTHPSSISRIQDPVLNRTIEVHHHHHSDVVAWNPGADLAKTISDMTEAGSRTFVCVETAKVTQPFVATTQAPARLATTIRINK</sequence>
<dbReference type="CDD" id="cd09020">
    <property type="entry name" value="D-hex-6-P-epi_like"/>
    <property type="match status" value="1"/>
</dbReference>
<evidence type="ECO:0000256" key="5">
    <source>
        <dbReference type="PIRSR" id="PIRSR016020-1"/>
    </source>
</evidence>
<dbReference type="PIRSF" id="PIRSF016020">
    <property type="entry name" value="PHexose_mutarotase"/>
    <property type="match status" value="1"/>
</dbReference>
<organism evidence="6 7">
    <name type="scientific">Musicola paradisiaca (strain Ech703)</name>
    <name type="common">Dickeya paradisiaca</name>
    <name type="synonym">Dickeya dadantii</name>
    <dbReference type="NCBI Taxonomy" id="579405"/>
    <lineage>
        <taxon>Bacteria</taxon>
        <taxon>Pseudomonadati</taxon>
        <taxon>Pseudomonadota</taxon>
        <taxon>Gammaproteobacteria</taxon>
        <taxon>Enterobacterales</taxon>
        <taxon>Pectobacteriaceae</taxon>
        <taxon>Musicola</taxon>
    </lineage>
</organism>
<dbReference type="Pfam" id="PF01263">
    <property type="entry name" value="Aldose_epim"/>
    <property type="match status" value="1"/>
</dbReference>
<dbReference type="HOGENOM" id="CLU_048345_4_1_6"/>
<dbReference type="InterPro" id="IPR011013">
    <property type="entry name" value="Gal_mutarotase_sf_dom"/>
</dbReference>
<dbReference type="InterPro" id="IPR008183">
    <property type="entry name" value="Aldose_1/G6P_1-epimerase"/>
</dbReference>
<dbReference type="Proteomes" id="UP000002734">
    <property type="component" value="Chromosome"/>
</dbReference>
<dbReference type="PANTHER" id="PTHR11122:SF13">
    <property type="entry name" value="GLUCOSE-6-PHOSPHATE 1-EPIMERASE"/>
    <property type="match status" value="1"/>
</dbReference>
<comment type="catalytic activity">
    <reaction evidence="1">
        <text>alpha-D-glucose 6-phosphate = beta-D-glucose 6-phosphate</text>
        <dbReference type="Rhea" id="RHEA:16249"/>
        <dbReference type="ChEBI" id="CHEBI:58225"/>
        <dbReference type="ChEBI" id="CHEBI:58247"/>
        <dbReference type="EC" id="5.1.3.15"/>
    </reaction>
</comment>
<dbReference type="EMBL" id="CP001654">
    <property type="protein sequence ID" value="ACS85764.1"/>
    <property type="molecule type" value="Genomic_DNA"/>
</dbReference>
<dbReference type="eggNOG" id="COG0676">
    <property type="taxonomic scope" value="Bacteria"/>
</dbReference>
<dbReference type="InterPro" id="IPR025532">
    <property type="entry name" value="G6P_1-epimerase"/>
</dbReference>
<evidence type="ECO:0000313" key="6">
    <source>
        <dbReference type="EMBL" id="ACS85764.1"/>
    </source>
</evidence>
<dbReference type="AlphaFoldDB" id="C6C5X3"/>
<dbReference type="GO" id="GO:0047938">
    <property type="term" value="F:glucose-6-phosphate 1-epimerase activity"/>
    <property type="evidence" value="ECO:0007669"/>
    <property type="project" value="UniProtKB-UniRule"/>
</dbReference>
<dbReference type="PANTHER" id="PTHR11122">
    <property type="entry name" value="APOSPORY-ASSOCIATED PROTEIN C-RELATED"/>
    <property type="match status" value="1"/>
</dbReference>
<dbReference type="RefSeq" id="WP_012765581.1">
    <property type="nucleotide sequence ID" value="NC_012880.1"/>
</dbReference>
<proteinExistence type="inferred from homology"/>
<evidence type="ECO:0000313" key="7">
    <source>
        <dbReference type="Proteomes" id="UP000002734"/>
    </source>
</evidence>
<gene>
    <name evidence="6" type="ordered locus">Dd703_1974</name>
</gene>
<accession>C6C5X3</accession>
<dbReference type="InterPro" id="IPR014718">
    <property type="entry name" value="GH-type_carb-bd"/>
</dbReference>
<dbReference type="GO" id="GO:0005975">
    <property type="term" value="P:carbohydrate metabolic process"/>
    <property type="evidence" value="ECO:0007669"/>
    <property type="project" value="InterPro"/>
</dbReference>
<feature type="active site" evidence="5">
    <location>
        <position position="162"/>
    </location>
</feature>
<reference evidence="6" key="1">
    <citation type="submission" date="2009-06" db="EMBL/GenBank/DDBJ databases">
        <title>Complete sequence of Dickeya dadantii Ech703.</title>
        <authorList>
            <consortium name="US DOE Joint Genome Institute"/>
            <person name="Lucas S."/>
            <person name="Copeland A."/>
            <person name="Lapidus A."/>
            <person name="Glavina del Rio T."/>
            <person name="Dalin E."/>
            <person name="Tice H."/>
            <person name="Bruce D."/>
            <person name="Goodwin L."/>
            <person name="Pitluck S."/>
            <person name="Chertkov O."/>
            <person name="Brettin T."/>
            <person name="Detter J.C."/>
            <person name="Han C."/>
            <person name="Larimer F."/>
            <person name="Land M."/>
            <person name="Hauser L."/>
            <person name="Kyrpides N."/>
            <person name="Mikhailova N."/>
            <person name="Balakrishnan V."/>
            <person name="Glasner J."/>
            <person name="Perna N.T."/>
        </authorList>
    </citation>
    <scope>NUCLEOTIDE SEQUENCE [LARGE SCALE GENOMIC DNA]</scope>
    <source>
        <strain evidence="6">Ech703</strain>
    </source>
</reference>
<evidence type="ECO:0000256" key="4">
    <source>
        <dbReference type="PIRNR" id="PIRNR016020"/>
    </source>
</evidence>
<evidence type="ECO:0000256" key="3">
    <source>
        <dbReference type="ARBA" id="ARBA00023235"/>
    </source>
</evidence>
<dbReference type="GO" id="GO:0005737">
    <property type="term" value="C:cytoplasm"/>
    <property type="evidence" value="ECO:0007669"/>
    <property type="project" value="TreeGrafter"/>
</dbReference>